<evidence type="ECO:0000256" key="4">
    <source>
        <dbReference type="ARBA" id="ARBA00022989"/>
    </source>
</evidence>
<dbReference type="eggNOG" id="COG1172">
    <property type="taxonomic scope" value="Bacteria"/>
</dbReference>
<feature type="transmembrane region" description="Helical" evidence="7">
    <location>
        <begin position="242"/>
        <end position="263"/>
    </location>
</feature>
<gene>
    <name evidence="8" type="primary">rbsC_2</name>
    <name evidence="8" type="ORF">ADIAG_03228</name>
</gene>
<evidence type="ECO:0000256" key="5">
    <source>
        <dbReference type="ARBA" id="ARBA00023136"/>
    </source>
</evidence>
<feature type="transmembrane region" description="Helical" evidence="7">
    <location>
        <begin position="98"/>
        <end position="118"/>
    </location>
</feature>
<dbReference type="GO" id="GO:0005886">
    <property type="term" value="C:plasma membrane"/>
    <property type="evidence" value="ECO:0007669"/>
    <property type="project" value="UniProtKB-SubCell"/>
</dbReference>
<feature type="transmembrane region" description="Helical" evidence="7">
    <location>
        <begin position="39"/>
        <end position="58"/>
    </location>
</feature>
<name>M7NFZ3_9MICC</name>
<sequence>MEPTQTAATQTVRKPPQEPESRDTSVTDRHVQRANPLALLERFALPILLLVIIGFFALNPESSKLFFSPANVSVVLGNQAVITLVAVAVLFPLVAGHFDFSVGGLAVLSSVVTAAAMAEYSLPIPLACLLGVASGAVIGTVNGILVARFGMNAFVSTLGMATLLGGLIQWYTGGMAIIGVARSFTAFGSGTWLGLPSVVFVVIVLLLMAWYLLTNTPYGRSLYAIGSNARAAELVGLPKNRYTLLAFTISGTLAGLAGVILAARTGGANADNGTYLLFPALAAVFLGATAIQPGRFNIVGTVVGVLFVAVSVSGLILSGAANWVDQVFNGLALLVAVGLSSYLRDRRSGKRGRSKSKLAT</sequence>
<dbReference type="CDD" id="cd06579">
    <property type="entry name" value="TM_PBP1_transp_AraH_like"/>
    <property type="match status" value="1"/>
</dbReference>
<dbReference type="AlphaFoldDB" id="M7NFZ3"/>
<evidence type="ECO:0000256" key="6">
    <source>
        <dbReference type="SAM" id="MobiDB-lite"/>
    </source>
</evidence>
<feature type="compositionally biased region" description="Basic and acidic residues" evidence="6">
    <location>
        <begin position="15"/>
        <end position="29"/>
    </location>
</feature>
<feature type="compositionally biased region" description="Polar residues" evidence="6">
    <location>
        <begin position="1"/>
        <end position="12"/>
    </location>
</feature>
<keyword evidence="3 7" id="KW-0812">Transmembrane</keyword>
<keyword evidence="9" id="KW-1185">Reference proteome</keyword>
<feature type="transmembrane region" description="Helical" evidence="7">
    <location>
        <begin position="192"/>
        <end position="213"/>
    </location>
</feature>
<accession>M7NFZ3</accession>
<proteinExistence type="predicted"/>
<dbReference type="Proteomes" id="UP000012015">
    <property type="component" value="Unassembled WGS sequence"/>
</dbReference>
<reference evidence="8 9" key="1">
    <citation type="journal article" date="2013" name="Genome Announc.">
        <title>Draft Genome Sequence of Arthrobacter gangotriensis Strain Lz1yT, Isolated from a Penguin Rookery Soil Sample Collected in Antarctica, near the Indian Station Dakshin Gangotri.</title>
        <authorList>
            <person name="Shivaji S."/>
            <person name="Ara S."/>
            <person name="Bandi S."/>
            <person name="Singh A."/>
            <person name="Kumar Pinnaka A."/>
        </authorList>
    </citation>
    <scope>NUCLEOTIDE SEQUENCE [LARGE SCALE GENOMIC DNA]</scope>
    <source>
        <strain evidence="8 9">Lz1y</strain>
    </source>
</reference>
<keyword evidence="4 7" id="KW-1133">Transmembrane helix</keyword>
<evidence type="ECO:0000313" key="9">
    <source>
        <dbReference type="Proteomes" id="UP000012015"/>
    </source>
</evidence>
<keyword evidence="5 7" id="KW-0472">Membrane</keyword>
<evidence type="ECO:0000256" key="7">
    <source>
        <dbReference type="SAM" id="Phobius"/>
    </source>
</evidence>
<dbReference type="PANTHER" id="PTHR32196">
    <property type="entry name" value="ABC TRANSPORTER PERMEASE PROTEIN YPHD-RELATED-RELATED"/>
    <property type="match status" value="1"/>
</dbReference>
<feature type="transmembrane region" description="Helical" evidence="7">
    <location>
        <begin position="327"/>
        <end position="343"/>
    </location>
</feature>
<protein>
    <submittedName>
        <fullName evidence="8">Ribose ABC transporter permease</fullName>
    </submittedName>
</protein>
<keyword evidence="2" id="KW-1003">Cell membrane</keyword>
<feature type="transmembrane region" description="Helical" evidence="7">
    <location>
        <begin position="124"/>
        <end position="146"/>
    </location>
</feature>
<dbReference type="GO" id="GO:0022857">
    <property type="term" value="F:transmembrane transporter activity"/>
    <property type="evidence" value="ECO:0007669"/>
    <property type="project" value="InterPro"/>
</dbReference>
<feature type="transmembrane region" description="Helical" evidence="7">
    <location>
        <begin position="275"/>
        <end position="291"/>
    </location>
</feature>
<dbReference type="PANTHER" id="PTHR32196:SF72">
    <property type="entry name" value="RIBOSE IMPORT PERMEASE PROTEIN RBSC"/>
    <property type="match status" value="1"/>
</dbReference>
<organism evidence="8 9">
    <name type="scientific">Paeniglutamicibacter gangotriensis Lz1y</name>
    <dbReference type="NCBI Taxonomy" id="1276920"/>
    <lineage>
        <taxon>Bacteria</taxon>
        <taxon>Bacillati</taxon>
        <taxon>Actinomycetota</taxon>
        <taxon>Actinomycetes</taxon>
        <taxon>Micrococcales</taxon>
        <taxon>Micrococcaceae</taxon>
        <taxon>Paeniglutamicibacter</taxon>
    </lineage>
</organism>
<dbReference type="InterPro" id="IPR001851">
    <property type="entry name" value="ABC_transp_permease"/>
</dbReference>
<comment type="subcellular location">
    <subcellularLocation>
        <location evidence="1">Cell membrane</location>
        <topology evidence="1">Multi-pass membrane protein</topology>
    </subcellularLocation>
</comment>
<feature type="transmembrane region" description="Helical" evidence="7">
    <location>
        <begin position="153"/>
        <end position="172"/>
    </location>
</feature>
<feature type="transmembrane region" description="Helical" evidence="7">
    <location>
        <begin position="298"/>
        <end position="321"/>
    </location>
</feature>
<feature type="transmembrane region" description="Helical" evidence="7">
    <location>
        <begin position="70"/>
        <end position="91"/>
    </location>
</feature>
<feature type="region of interest" description="Disordered" evidence="6">
    <location>
        <begin position="1"/>
        <end position="29"/>
    </location>
</feature>
<evidence type="ECO:0000313" key="8">
    <source>
        <dbReference type="EMBL" id="EMQ97433.1"/>
    </source>
</evidence>
<dbReference type="PATRIC" id="fig|1276920.7.peg.3234"/>
<dbReference type="EMBL" id="AOCK01000010">
    <property type="protein sequence ID" value="EMQ97433.1"/>
    <property type="molecule type" value="Genomic_DNA"/>
</dbReference>
<evidence type="ECO:0000256" key="2">
    <source>
        <dbReference type="ARBA" id="ARBA00022475"/>
    </source>
</evidence>
<dbReference type="STRING" id="1276920.ADIAG_03228"/>
<comment type="caution">
    <text evidence="8">The sequence shown here is derived from an EMBL/GenBank/DDBJ whole genome shotgun (WGS) entry which is preliminary data.</text>
</comment>
<evidence type="ECO:0000256" key="1">
    <source>
        <dbReference type="ARBA" id="ARBA00004651"/>
    </source>
</evidence>
<dbReference type="Pfam" id="PF02653">
    <property type="entry name" value="BPD_transp_2"/>
    <property type="match status" value="1"/>
</dbReference>
<evidence type="ECO:0000256" key="3">
    <source>
        <dbReference type="ARBA" id="ARBA00022692"/>
    </source>
</evidence>